<comment type="subcellular location">
    <subcellularLocation>
        <location evidence="1">Cell membrane</location>
        <topology evidence="1">Multi-pass membrane protein</topology>
    </subcellularLocation>
</comment>
<feature type="transmembrane region" description="Helical" evidence="7">
    <location>
        <begin position="134"/>
        <end position="156"/>
    </location>
</feature>
<feature type="transmembrane region" description="Helical" evidence="7">
    <location>
        <begin position="346"/>
        <end position="363"/>
    </location>
</feature>
<feature type="transmembrane region" description="Helical" evidence="7">
    <location>
        <begin position="383"/>
        <end position="403"/>
    </location>
</feature>
<keyword evidence="5 7" id="KW-1133">Transmembrane helix</keyword>
<dbReference type="RefSeq" id="WP_382168214.1">
    <property type="nucleotide sequence ID" value="NZ_JBHTBR010000005.1"/>
</dbReference>
<organism evidence="9 10">
    <name type="scientific">Hirschia litorea</name>
    <dbReference type="NCBI Taxonomy" id="1199156"/>
    <lineage>
        <taxon>Bacteria</taxon>
        <taxon>Pseudomonadati</taxon>
        <taxon>Pseudomonadota</taxon>
        <taxon>Alphaproteobacteria</taxon>
        <taxon>Hyphomonadales</taxon>
        <taxon>Hyphomonadaceae</taxon>
        <taxon>Hirschia</taxon>
    </lineage>
</organism>
<evidence type="ECO:0000256" key="7">
    <source>
        <dbReference type="SAM" id="Phobius"/>
    </source>
</evidence>
<keyword evidence="4 7" id="KW-0812">Transmembrane</keyword>
<keyword evidence="6 7" id="KW-0472">Membrane</keyword>
<dbReference type="SUPFAM" id="SSF103473">
    <property type="entry name" value="MFS general substrate transporter"/>
    <property type="match status" value="1"/>
</dbReference>
<comment type="caution">
    <text evidence="9">The sequence shown here is derived from an EMBL/GenBank/DDBJ whole genome shotgun (WGS) entry which is preliminary data.</text>
</comment>
<evidence type="ECO:0000256" key="4">
    <source>
        <dbReference type="ARBA" id="ARBA00022692"/>
    </source>
</evidence>
<feature type="transmembrane region" description="Helical" evidence="7">
    <location>
        <begin position="220"/>
        <end position="240"/>
    </location>
</feature>
<dbReference type="InterPro" id="IPR004740">
    <property type="entry name" value="Nuc_H_symport"/>
</dbReference>
<evidence type="ECO:0000256" key="5">
    <source>
        <dbReference type="ARBA" id="ARBA00022989"/>
    </source>
</evidence>
<dbReference type="PROSITE" id="PS50850">
    <property type="entry name" value="MFS"/>
    <property type="match status" value="1"/>
</dbReference>
<keyword evidence="2" id="KW-0813">Transport</keyword>
<feature type="domain" description="Major facilitator superfamily (MFS) profile" evidence="8">
    <location>
        <begin position="170"/>
        <end position="412"/>
    </location>
</feature>
<evidence type="ECO:0000256" key="2">
    <source>
        <dbReference type="ARBA" id="ARBA00022448"/>
    </source>
</evidence>
<feature type="transmembrane region" description="Helical" evidence="7">
    <location>
        <begin position="95"/>
        <end position="113"/>
    </location>
</feature>
<evidence type="ECO:0000259" key="8">
    <source>
        <dbReference type="PROSITE" id="PS50850"/>
    </source>
</evidence>
<dbReference type="PANTHER" id="PTHR23522">
    <property type="entry name" value="BLL5896 PROTEIN"/>
    <property type="match status" value="1"/>
</dbReference>
<dbReference type="InterPro" id="IPR036259">
    <property type="entry name" value="MFS_trans_sf"/>
</dbReference>
<evidence type="ECO:0000313" key="9">
    <source>
        <dbReference type="EMBL" id="MFC7292631.1"/>
    </source>
</evidence>
<accession>A0ABW2IP23</accession>
<feature type="transmembrane region" description="Helical" evidence="7">
    <location>
        <begin position="308"/>
        <end position="334"/>
    </location>
</feature>
<dbReference type="Gene3D" id="1.20.1250.20">
    <property type="entry name" value="MFS general substrate transporter like domains"/>
    <property type="match status" value="2"/>
</dbReference>
<dbReference type="Proteomes" id="UP001596492">
    <property type="component" value="Unassembled WGS sequence"/>
</dbReference>
<protein>
    <submittedName>
        <fullName evidence="9">MFS transporter</fullName>
    </submittedName>
</protein>
<feature type="transmembrane region" description="Helical" evidence="7">
    <location>
        <begin position="12"/>
        <end position="32"/>
    </location>
</feature>
<gene>
    <name evidence="9" type="ORF">ACFQS8_13450</name>
</gene>
<sequence length="412" mass="44856">MNSVLRIQLSAMMFLQYFVWGAWFVTLGSYMAKLGFGDIIGRAFSTQGLAAIIAPLFVGMIADRFFSAQKVYAILHLIGAALMWFLSTITGDKSLFYIVTLAYMLSYMPTLALSNSIAMNAVTDTQKQFAGIRVFGTIGWIAAGLALSFIIAKMFIPEGAGLTVEQTAFPMKLAAIGALILGVGGFFLPSTPPAAKGQKVQGLFALLGLDVMGKVKEPSFWVFIACSLLICIPLAFYYGYTNAFLVEMKAPNAVALQSLGQMSEIVFMLLLPLILVRVGFKITLLVGMVCWAIRYVMFAYGFEDGSIIFTMALVGILLHGLCYDLFFVAGQIFVDTKLPKEARSRAQSFLSFVTLGLGTFIGGELSNWVANTNTVAGQIDWQNLWLIPAGLSVVVAVIFMLTFKESKKPSEV</sequence>
<reference evidence="10" key="1">
    <citation type="journal article" date="2019" name="Int. J. Syst. Evol. Microbiol.">
        <title>The Global Catalogue of Microorganisms (GCM) 10K type strain sequencing project: providing services to taxonomists for standard genome sequencing and annotation.</title>
        <authorList>
            <consortium name="The Broad Institute Genomics Platform"/>
            <consortium name="The Broad Institute Genome Sequencing Center for Infectious Disease"/>
            <person name="Wu L."/>
            <person name="Ma J."/>
        </authorList>
    </citation>
    <scope>NUCLEOTIDE SEQUENCE [LARGE SCALE GENOMIC DNA]</scope>
    <source>
        <strain evidence="10">CCUG 51308</strain>
    </source>
</reference>
<feature type="transmembrane region" description="Helical" evidence="7">
    <location>
        <begin position="44"/>
        <end position="62"/>
    </location>
</feature>
<keyword evidence="3" id="KW-1003">Cell membrane</keyword>
<proteinExistence type="predicted"/>
<evidence type="ECO:0000256" key="3">
    <source>
        <dbReference type="ARBA" id="ARBA00022475"/>
    </source>
</evidence>
<dbReference type="Pfam" id="PF03825">
    <property type="entry name" value="Nuc_H_symport"/>
    <property type="match status" value="1"/>
</dbReference>
<evidence type="ECO:0000256" key="6">
    <source>
        <dbReference type="ARBA" id="ARBA00023136"/>
    </source>
</evidence>
<feature type="transmembrane region" description="Helical" evidence="7">
    <location>
        <begin position="71"/>
        <end position="89"/>
    </location>
</feature>
<feature type="transmembrane region" description="Helical" evidence="7">
    <location>
        <begin position="168"/>
        <end position="188"/>
    </location>
</feature>
<feature type="transmembrane region" description="Helical" evidence="7">
    <location>
        <begin position="282"/>
        <end position="302"/>
    </location>
</feature>
<feature type="transmembrane region" description="Helical" evidence="7">
    <location>
        <begin position="252"/>
        <end position="275"/>
    </location>
</feature>
<name>A0ABW2IP23_9PROT</name>
<evidence type="ECO:0000256" key="1">
    <source>
        <dbReference type="ARBA" id="ARBA00004651"/>
    </source>
</evidence>
<dbReference type="InterPro" id="IPR020846">
    <property type="entry name" value="MFS_dom"/>
</dbReference>
<keyword evidence="10" id="KW-1185">Reference proteome</keyword>
<dbReference type="PANTHER" id="PTHR23522:SF4">
    <property type="entry name" value="NUCLEOSIDE PERMEASE NUPG-RELATED"/>
    <property type="match status" value="1"/>
</dbReference>
<dbReference type="EMBL" id="JBHTBR010000005">
    <property type="protein sequence ID" value="MFC7292631.1"/>
    <property type="molecule type" value="Genomic_DNA"/>
</dbReference>
<evidence type="ECO:0000313" key="10">
    <source>
        <dbReference type="Proteomes" id="UP001596492"/>
    </source>
</evidence>